<evidence type="ECO:0000313" key="10">
    <source>
        <dbReference type="EMBL" id="CAH1249791.1"/>
    </source>
</evidence>
<keyword evidence="4" id="KW-1015">Disulfide bond</keyword>
<evidence type="ECO:0000256" key="3">
    <source>
        <dbReference type="ARBA" id="ARBA00022737"/>
    </source>
</evidence>
<evidence type="ECO:0000313" key="11">
    <source>
        <dbReference type="Proteomes" id="UP000838412"/>
    </source>
</evidence>
<dbReference type="SMART" id="SM00082">
    <property type="entry name" value="LRRCT"/>
    <property type="match status" value="1"/>
</dbReference>
<dbReference type="InterPro" id="IPR003591">
    <property type="entry name" value="Leu-rich_rpt_typical-subtyp"/>
</dbReference>
<dbReference type="InterPro" id="IPR000483">
    <property type="entry name" value="Cys-rich_flank_reg_C"/>
</dbReference>
<sequence length="401" mass="43926">MCIMATMSISSIPAASLLFLLLTDVITAVVTCPASCRCVGSHVTCHSHLTHVPADAPAQTTWLDLSHNNLRSLDGQTLSNLVHLKRLNLYGNSIHSVADDTFTNLTDLQSVNLGDNRLTYLNPEVFTVLQNLRGVYLSGNPWICDCQLRHLITWVRTSAAVQSGRWGPTCTSPSQLRHTPLAQVDPQTLCPNTTPVNARSSPDKVLTRSRTQLTTMSSDGRLSTMTYTIPSSATSPPTASTSAGCREPDILQNITISDTTVQWQTSNPDVTSVAVTYQVPDVAPRRTRVLHRRRSRFILNGLTQNTPYVICVLPNYRRRRCSLTNTTCVQVKTAGAPDLKSRSVPQHKPGGLTVAGVLAAVTIAATGVLIIIILRQKISRLIHRTCHTTRDNMQMRILPHS</sequence>
<keyword evidence="1" id="KW-0433">Leucine-rich repeat</keyword>
<dbReference type="PANTHER" id="PTHR24369">
    <property type="entry name" value="ANTIGEN BSP, PUTATIVE-RELATED"/>
    <property type="match status" value="1"/>
</dbReference>
<dbReference type="Pfam" id="PF00560">
    <property type="entry name" value="LRR_1"/>
    <property type="match status" value="1"/>
</dbReference>
<accession>A0A8J9ZA90</accession>
<dbReference type="Gene3D" id="3.80.10.10">
    <property type="entry name" value="Ribonuclease Inhibitor"/>
    <property type="match status" value="1"/>
</dbReference>
<dbReference type="AlphaFoldDB" id="A0A8J9ZA90"/>
<dbReference type="SUPFAM" id="SSF49265">
    <property type="entry name" value="Fibronectin type III"/>
    <property type="match status" value="1"/>
</dbReference>
<dbReference type="InterPro" id="IPR001611">
    <property type="entry name" value="Leu-rich_rpt"/>
</dbReference>
<evidence type="ECO:0000256" key="1">
    <source>
        <dbReference type="ARBA" id="ARBA00022614"/>
    </source>
</evidence>
<keyword evidence="6" id="KW-1133">Transmembrane helix</keyword>
<feature type="region of interest" description="Disordered" evidence="5">
    <location>
        <begin position="185"/>
        <end position="244"/>
    </location>
</feature>
<evidence type="ECO:0000256" key="5">
    <source>
        <dbReference type="SAM" id="MobiDB-lite"/>
    </source>
</evidence>
<dbReference type="SMART" id="SM00369">
    <property type="entry name" value="LRR_TYP"/>
    <property type="match status" value="3"/>
</dbReference>
<keyword evidence="6" id="KW-0472">Membrane</keyword>
<evidence type="ECO:0000256" key="6">
    <source>
        <dbReference type="SAM" id="Phobius"/>
    </source>
</evidence>
<dbReference type="SUPFAM" id="SSF52058">
    <property type="entry name" value="L domain-like"/>
    <property type="match status" value="1"/>
</dbReference>
<dbReference type="GO" id="GO:0005886">
    <property type="term" value="C:plasma membrane"/>
    <property type="evidence" value="ECO:0007669"/>
    <property type="project" value="TreeGrafter"/>
</dbReference>
<dbReference type="SMART" id="SM00013">
    <property type="entry name" value="LRRNT"/>
    <property type="match status" value="1"/>
</dbReference>
<keyword evidence="2 7" id="KW-0732">Signal</keyword>
<evidence type="ECO:0000256" key="4">
    <source>
        <dbReference type="ARBA" id="ARBA00023157"/>
    </source>
</evidence>
<reference evidence="10" key="1">
    <citation type="submission" date="2022-01" db="EMBL/GenBank/DDBJ databases">
        <authorList>
            <person name="Braso-Vives M."/>
        </authorList>
    </citation>
    <scope>NUCLEOTIDE SEQUENCE</scope>
</reference>
<feature type="transmembrane region" description="Helical" evidence="6">
    <location>
        <begin position="350"/>
        <end position="374"/>
    </location>
</feature>
<dbReference type="Gene3D" id="2.60.40.10">
    <property type="entry name" value="Immunoglobulins"/>
    <property type="match status" value="1"/>
</dbReference>
<feature type="compositionally biased region" description="Low complexity" evidence="5">
    <location>
        <begin position="230"/>
        <end position="243"/>
    </location>
</feature>
<gene>
    <name evidence="10" type="primary">SLIT1</name>
    <name evidence="10" type="ORF">BLAG_LOCUS10773</name>
</gene>
<keyword evidence="6" id="KW-0812">Transmembrane</keyword>
<dbReference type="InterPro" id="IPR013783">
    <property type="entry name" value="Ig-like_fold"/>
</dbReference>
<dbReference type="Proteomes" id="UP000838412">
    <property type="component" value="Chromosome 17"/>
</dbReference>
<dbReference type="InterPro" id="IPR036116">
    <property type="entry name" value="FN3_sf"/>
</dbReference>
<organism evidence="10 11">
    <name type="scientific">Branchiostoma lanceolatum</name>
    <name type="common">Common lancelet</name>
    <name type="synonym">Amphioxus lanceolatum</name>
    <dbReference type="NCBI Taxonomy" id="7740"/>
    <lineage>
        <taxon>Eukaryota</taxon>
        <taxon>Metazoa</taxon>
        <taxon>Chordata</taxon>
        <taxon>Cephalochordata</taxon>
        <taxon>Leptocardii</taxon>
        <taxon>Amphioxiformes</taxon>
        <taxon>Branchiostomatidae</taxon>
        <taxon>Branchiostoma</taxon>
    </lineage>
</organism>
<dbReference type="InterPro" id="IPR050541">
    <property type="entry name" value="LRR_TM_domain-containing"/>
</dbReference>
<name>A0A8J9ZA90_BRALA</name>
<evidence type="ECO:0000259" key="8">
    <source>
        <dbReference type="SMART" id="SM00013"/>
    </source>
</evidence>
<dbReference type="InterPro" id="IPR032675">
    <property type="entry name" value="LRR_dom_sf"/>
</dbReference>
<dbReference type="PANTHER" id="PTHR24369:SF210">
    <property type="entry name" value="CHAOPTIN-RELATED"/>
    <property type="match status" value="1"/>
</dbReference>
<dbReference type="EMBL" id="OV696702">
    <property type="protein sequence ID" value="CAH1249791.1"/>
    <property type="molecule type" value="Genomic_DNA"/>
</dbReference>
<feature type="compositionally biased region" description="Polar residues" evidence="5">
    <location>
        <begin position="185"/>
        <end position="200"/>
    </location>
</feature>
<evidence type="ECO:0000256" key="2">
    <source>
        <dbReference type="ARBA" id="ARBA00022729"/>
    </source>
</evidence>
<protein>
    <submittedName>
        <fullName evidence="10">SLIT1 protein</fullName>
    </submittedName>
</protein>
<dbReference type="Pfam" id="PF13855">
    <property type="entry name" value="LRR_8"/>
    <property type="match status" value="1"/>
</dbReference>
<keyword evidence="3" id="KW-0677">Repeat</keyword>
<feature type="domain" description="LRRCT" evidence="9">
    <location>
        <begin position="140"/>
        <end position="191"/>
    </location>
</feature>
<keyword evidence="11" id="KW-1185">Reference proteome</keyword>
<evidence type="ECO:0000259" key="9">
    <source>
        <dbReference type="SMART" id="SM00082"/>
    </source>
</evidence>
<feature type="domain" description="LRRNT" evidence="8">
    <location>
        <begin position="31"/>
        <end position="62"/>
    </location>
</feature>
<dbReference type="OrthoDB" id="694479at2759"/>
<evidence type="ECO:0000256" key="7">
    <source>
        <dbReference type="SAM" id="SignalP"/>
    </source>
</evidence>
<proteinExistence type="predicted"/>
<feature type="compositionally biased region" description="Polar residues" evidence="5">
    <location>
        <begin position="208"/>
        <end position="229"/>
    </location>
</feature>
<feature type="signal peptide" evidence="7">
    <location>
        <begin position="1"/>
        <end position="28"/>
    </location>
</feature>
<dbReference type="InterPro" id="IPR000372">
    <property type="entry name" value="LRRNT"/>
</dbReference>
<feature type="chain" id="PRO_5035450901" evidence="7">
    <location>
        <begin position="29"/>
        <end position="401"/>
    </location>
</feature>